<accession>A0ABY7PHU4</accession>
<evidence type="ECO:0000256" key="1">
    <source>
        <dbReference type="SAM" id="Phobius"/>
    </source>
</evidence>
<feature type="transmembrane region" description="Helical" evidence="1">
    <location>
        <begin position="167"/>
        <end position="191"/>
    </location>
</feature>
<evidence type="ECO:0008006" key="4">
    <source>
        <dbReference type="Google" id="ProtNLM"/>
    </source>
</evidence>
<dbReference type="RefSeq" id="WP_270086216.1">
    <property type="nucleotide sequence ID" value="NZ_CP115300.1"/>
</dbReference>
<organism evidence="2 3">
    <name type="scientific">Streptomyces camelliae</name>
    <dbReference type="NCBI Taxonomy" id="3004093"/>
    <lineage>
        <taxon>Bacteria</taxon>
        <taxon>Bacillati</taxon>
        <taxon>Actinomycetota</taxon>
        <taxon>Actinomycetes</taxon>
        <taxon>Kitasatosporales</taxon>
        <taxon>Streptomycetaceae</taxon>
        <taxon>Streptomyces</taxon>
    </lineage>
</organism>
<evidence type="ECO:0000313" key="2">
    <source>
        <dbReference type="EMBL" id="WBO68998.1"/>
    </source>
</evidence>
<protein>
    <recommendedName>
        <fullName evidence="4">Integral membrane protein</fullName>
    </recommendedName>
</protein>
<reference evidence="2 3" key="1">
    <citation type="submission" date="2022-12" db="EMBL/GenBank/DDBJ databases">
        <authorList>
            <person name="Mo P."/>
        </authorList>
    </citation>
    <scope>NUCLEOTIDE SEQUENCE [LARGE SCALE GENOMIC DNA]</scope>
    <source>
        <strain evidence="2 3">HUAS 2-6</strain>
    </source>
</reference>
<sequence length="208" mass="21819">MALAVPASAMLTAIAFGLVYGASLTPVGWRNTFVMGFVGVVLVGGLIGLAFVLYDFRTENTEESARIREIAVAVCVAVTMFVGWIVLKDQALHERGRPVPAVVTALQGSASPFDAGTEAILADASHHQPLGAIGAGDLAVGDHITVTVDPRGRYGVSAGPPPANPEWLWTLSALIAVVQALLVASIGFSAARAREHWPAWKRLTEPSL</sequence>
<feature type="transmembrane region" description="Helical" evidence="1">
    <location>
        <begin position="31"/>
        <end position="54"/>
    </location>
</feature>
<gene>
    <name evidence="2" type="ORF">O1G22_42655</name>
</gene>
<evidence type="ECO:0000313" key="3">
    <source>
        <dbReference type="Proteomes" id="UP001212326"/>
    </source>
</evidence>
<feature type="transmembrane region" description="Helical" evidence="1">
    <location>
        <begin position="66"/>
        <end position="87"/>
    </location>
</feature>
<name>A0ABY7PHU4_9ACTN</name>
<keyword evidence="1" id="KW-0812">Transmembrane</keyword>
<keyword evidence="3" id="KW-1185">Reference proteome</keyword>
<dbReference type="Proteomes" id="UP001212326">
    <property type="component" value="Chromosome"/>
</dbReference>
<keyword evidence="1" id="KW-1133">Transmembrane helix</keyword>
<proteinExistence type="predicted"/>
<keyword evidence="1" id="KW-0472">Membrane</keyword>
<dbReference type="EMBL" id="CP115300">
    <property type="protein sequence ID" value="WBO68998.1"/>
    <property type="molecule type" value="Genomic_DNA"/>
</dbReference>